<dbReference type="InterPro" id="IPR010255">
    <property type="entry name" value="Haem_peroxidase_sf"/>
</dbReference>
<dbReference type="InterPro" id="IPR034812">
    <property type="entry name" value="Ppo-like_N"/>
</dbReference>
<evidence type="ECO:0000256" key="1">
    <source>
        <dbReference type="ARBA" id="ARBA00000699"/>
    </source>
</evidence>
<dbReference type="STRING" id="576137.A0A1L7WPP8"/>
<keyword evidence="13" id="KW-1185">Reference proteome</keyword>
<keyword evidence="10" id="KW-0413">Isomerase</keyword>
<dbReference type="GO" id="GO:0005506">
    <property type="term" value="F:iron ion binding"/>
    <property type="evidence" value="ECO:0007669"/>
    <property type="project" value="InterPro"/>
</dbReference>
<evidence type="ECO:0000256" key="8">
    <source>
        <dbReference type="ARBA" id="ARBA00023002"/>
    </source>
</evidence>
<dbReference type="InterPro" id="IPR036396">
    <property type="entry name" value="Cyt_P450_sf"/>
</dbReference>
<dbReference type="GO" id="GO:0006631">
    <property type="term" value="P:fatty acid metabolic process"/>
    <property type="evidence" value="ECO:0007669"/>
    <property type="project" value="UniProtKB-ARBA"/>
</dbReference>
<keyword evidence="4" id="KW-0575">Peroxidase</keyword>
<dbReference type="SUPFAM" id="SSF48264">
    <property type="entry name" value="Cytochrome P450"/>
    <property type="match status" value="1"/>
</dbReference>
<reference evidence="12 13" key="1">
    <citation type="submission" date="2016-03" db="EMBL/GenBank/DDBJ databases">
        <authorList>
            <person name="Ploux O."/>
        </authorList>
    </citation>
    <scope>NUCLEOTIDE SEQUENCE [LARGE SCALE GENOMIC DNA]</scope>
    <source>
        <strain evidence="12 13">UAMH 11012</strain>
    </source>
</reference>
<dbReference type="EC" id="1.13.11.60" evidence="3"/>
<dbReference type="InterPro" id="IPR001128">
    <property type="entry name" value="Cyt_P450"/>
</dbReference>
<dbReference type="PROSITE" id="PS50292">
    <property type="entry name" value="PEROXIDASE_3"/>
    <property type="match status" value="1"/>
</dbReference>
<evidence type="ECO:0000313" key="13">
    <source>
        <dbReference type="Proteomes" id="UP000184330"/>
    </source>
</evidence>
<dbReference type="SUPFAM" id="SSF48113">
    <property type="entry name" value="Heme-dependent peroxidases"/>
    <property type="match status" value="1"/>
</dbReference>
<dbReference type="InterPro" id="IPR050783">
    <property type="entry name" value="Oxylipin_biosynth_metab"/>
</dbReference>
<evidence type="ECO:0000256" key="4">
    <source>
        <dbReference type="ARBA" id="ARBA00022559"/>
    </source>
</evidence>
<evidence type="ECO:0000256" key="2">
    <source>
        <dbReference type="ARBA" id="ARBA00011881"/>
    </source>
</evidence>
<comment type="catalytic activity">
    <reaction evidence="1">
        <text>(9Z,12Z)-octadecadienoate + O2 = (8R,9Z,12Z)-8-hydroperoxyoctadeca-9,12-dienoate</text>
        <dbReference type="Rhea" id="RHEA:25395"/>
        <dbReference type="ChEBI" id="CHEBI:15379"/>
        <dbReference type="ChEBI" id="CHEBI:30245"/>
        <dbReference type="ChEBI" id="CHEBI:58659"/>
        <dbReference type="EC" id="1.13.11.60"/>
    </reaction>
</comment>
<dbReference type="GO" id="GO:0006979">
    <property type="term" value="P:response to oxidative stress"/>
    <property type="evidence" value="ECO:0007669"/>
    <property type="project" value="InterPro"/>
</dbReference>
<dbReference type="CDD" id="cd20612">
    <property type="entry name" value="CYP_LDS-like_C"/>
    <property type="match status" value="1"/>
</dbReference>
<evidence type="ECO:0000256" key="7">
    <source>
        <dbReference type="ARBA" id="ARBA00022964"/>
    </source>
</evidence>
<dbReference type="InterPro" id="IPR019791">
    <property type="entry name" value="Haem_peroxidase_animal"/>
</dbReference>
<keyword evidence="7" id="KW-0223">Dioxygenase</keyword>
<dbReference type="GO" id="GO:0004601">
    <property type="term" value="F:peroxidase activity"/>
    <property type="evidence" value="ECO:0007669"/>
    <property type="project" value="UniProtKB-KW"/>
</dbReference>
<comment type="subunit">
    <text evidence="2">Homotetramer.</text>
</comment>
<protein>
    <recommendedName>
        <fullName evidence="3">linoleate 8R-lipoxygenase</fullName>
        <ecNumber evidence="3">1.13.11.60</ecNumber>
    </recommendedName>
</protein>
<dbReference type="GO" id="GO:0020037">
    <property type="term" value="F:heme binding"/>
    <property type="evidence" value="ECO:0007669"/>
    <property type="project" value="InterPro"/>
</dbReference>
<dbReference type="Proteomes" id="UP000184330">
    <property type="component" value="Unassembled WGS sequence"/>
</dbReference>
<evidence type="ECO:0000256" key="6">
    <source>
        <dbReference type="ARBA" id="ARBA00022723"/>
    </source>
</evidence>
<dbReference type="PROSITE" id="PS00086">
    <property type="entry name" value="CYTOCHROME_P450"/>
    <property type="match status" value="1"/>
</dbReference>
<dbReference type="Gene3D" id="1.10.630.10">
    <property type="entry name" value="Cytochrome P450"/>
    <property type="match status" value="1"/>
</dbReference>
<dbReference type="Pfam" id="PF03098">
    <property type="entry name" value="An_peroxidase"/>
    <property type="match status" value="1"/>
</dbReference>
<dbReference type="PANTHER" id="PTHR11903">
    <property type="entry name" value="PROSTAGLANDIN G/H SYNTHASE"/>
    <property type="match status" value="1"/>
</dbReference>
<proteinExistence type="predicted"/>
<keyword evidence="8" id="KW-0560">Oxidoreductase</keyword>
<dbReference type="GO" id="GO:0052878">
    <property type="term" value="F:linoleate 8R-lipoxygenase activity"/>
    <property type="evidence" value="ECO:0007669"/>
    <property type="project" value="UniProtKB-EC"/>
</dbReference>
<dbReference type="GO" id="GO:0016705">
    <property type="term" value="F:oxidoreductase activity, acting on paired donors, with incorporation or reduction of molecular oxygen"/>
    <property type="evidence" value="ECO:0007669"/>
    <property type="project" value="InterPro"/>
</dbReference>
<dbReference type="EMBL" id="FJOG01000005">
    <property type="protein sequence ID" value="CZR54744.1"/>
    <property type="molecule type" value="Genomic_DNA"/>
</dbReference>
<keyword evidence="5 11" id="KW-0349">Heme</keyword>
<keyword evidence="9 11" id="KW-0408">Iron</keyword>
<evidence type="ECO:0000256" key="3">
    <source>
        <dbReference type="ARBA" id="ARBA00013239"/>
    </source>
</evidence>
<name>A0A1L7WPP8_9HELO</name>
<evidence type="ECO:0000256" key="9">
    <source>
        <dbReference type="ARBA" id="ARBA00023004"/>
    </source>
</evidence>
<dbReference type="InterPro" id="IPR037120">
    <property type="entry name" value="Haem_peroxidase_sf_animal"/>
</dbReference>
<dbReference type="PANTHER" id="PTHR11903:SF37">
    <property type="entry name" value="PSI-PRODUCING OXYGENASE A"/>
    <property type="match status" value="1"/>
</dbReference>
<evidence type="ECO:0000256" key="11">
    <source>
        <dbReference type="PIRSR" id="PIRSR619791-2"/>
    </source>
</evidence>
<dbReference type="CDD" id="cd09817">
    <property type="entry name" value="linoleate_diol_synthase_like"/>
    <property type="match status" value="1"/>
</dbReference>
<evidence type="ECO:0000256" key="5">
    <source>
        <dbReference type="ARBA" id="ARBA00022617"/>
    </source>
</evidence>
<dbReference type="GO" id="GO:0016853">
    <property type="term" value="F:isomerase activity"/>
    <property type="evidence" value="ECO:0007669"/>
    <property type="project" value="UniProtKB-KW"/>
</dbReference>
<dbReference type="GO" id="GO:0004497">
    <property type="term" value="F:monooxygenase activity"/>
    <property type="evidence" value="ECO:0007669"/>
    <property type="project" value="InterPro"/>
</dbReference>
<organism evidence="12 13">
    <name type="scientific">Phialocephala subalpina</name>
    <dbReference type="NCBI Taxonomy" id="576137"/>
    <lineage>
        <taxon>Eukaryota</taxon>
        <taxon>Fungi</taxon>
        <taxon>Dikarya</taxon>
        <taxon>Ascomycota</taxon>
        <taxon>Pezizomycotina</taxon>
        <taxon>Leotiomycetes</taxon>
        <taxon>Helotiales</taxon>
        <taxon>Mollisiaceae</taxon>
        <taxon>Phialocephala</taxon>
        <taxon>Phialocephala fortinii species complex</taxon>
    </lineage>
</organism>
<feature type="binding site" description="axial binding residue" evidence="11">
    <location>
        <position position="358"/>
    </location>
    <ligand>
        <name>heme b</name>
        <dbReference type="ChEBI" id="CHEBI:60344"/>
    </ligand>
    <ligandPart>
        <name>Fe</name>
        <dbReference type="ChEBI" id="CHEBI:18248"/>
    </ligandPart>
</feature>
<accession>A0A1L7WPP8</accession>
<evidence type="ECO:0000313" key="12">
    <source>
        <dbReference type="EMBL" id="CZR54744.1"/>
    </source>
</evidence>
<dbReference type="Gene3D" id="1.10.640.10">
    <property type="entry name" value="Haem peroxidase domain superfamily, animal type"/>
    <property type="match status" value="1"/>
</dbReference>
<gene>
    <name evidence="12" type="ORF">PAC_04628</name>
</gene>
<dbReference type="InterPro" id="IPR017972">
    <property type="entry name" value="Cyt_P450_CS"/>
</dbReference>
<dbReference type="OrthoDB" id="823504at2759"/>
<sequence length="1113" mass="124579">MSEKYSAGEDDPEALTTGLFTDLKALGLPKDVIADVQALVETMKGKAKGTLVDDKELVMEKLIGVVASLPNTSALRKNLTHTMIDGLWSSLQHPPLSYLGAQYQYRTADGSNNNPLYPKLGAAKTPYAKTTRPGTKLQGVRPDPGLLFDLLLARDPEEFKENPAGLSSVLFYHASIIIHDVFRSSREDSNISDTSSYLDLAPLYGSSVQDQEAVRTMEKGFLKPDTFHEKRLLGQPPGVNVILVMYSRFHNYVAEMLLKINEGGRFTLAPADTEDEKNAAIKRQDEHIFQTARLITGGLYVNISMGDYLRALTNSHHTNTDWSLDPRQEINKTIHGEAVARGVGNQVSCEFNLLYRFHSAISQKDEKWAEDFFRSFLPEAKDPKKQFDQLTPVEMWSAMGKFEASIPTDPSERVFGGLKRGPDGKFDDADLVRIFKESCEDPAGLFGARTCPKVLRVIEVMGIMQARKWGVASLNEFRKSFGLKPHATMEEVNSDPEIADLLRKLYNHPDMVELYPGLFIEDAKPAMEPGHGICITYTVGRAVLSDAVTLVRGDRFNTLDYTPATLTNWGFQEVNADIKTLGGSMFHKLVHRAVPGWFPFNSLHIMQPMYTRKANKAIAIKLGNIDLYTEADPAPPRRVVIIKQNELVREILSVQSTFKEPNGILLQALFSGKRDFSKYMLAGDAAINTAQRNLVGDVLYGSRDLKPALGGFLSSFSAKQLEDESLKLGKDLYQVDMLRDIAIPVSTTMLADLWCLDLETVENPDGSLTLKKLHTTLADVRQWQFAAHDPATQWTRRRRAQEAATLLSTSTTTMVEAVLRDSNHILWREKFTRFLPYVGLKARRDLSKGGSLRWYGRHVVSELLKAGRSIEEISDLSWCSAVGGAAVTIGMFAEVLQFFLKKDNRNYWENIQDLVAIKSPESDKVLREYVLEAQRLTTKQLVTRIVLKDTTINGTTFQKDDLVEILLGDACRDIEAVLDPKAFKLGRPKEAYLQFGWGPHQCLGREISIMYLVEMIKLAATLKELRPAPGDMGILKRVIVNNQRQYLSENWSALTFDATTWKLHYSGKGKGVFKTKDVCSPSQYDLDLALFRMRKAKHGPSTKYGTAVPSPAE</sequence>
<keyword evidence="6 11" id="KW-0479">Metal-binding</keyword>
<dbReference type="AlphaFoldDB" id="A0A1L7WPP8"/>
<dbReference type="Pfam" id="PF00067">
    <property type="entry name" value="p450"/>
    <property type="match status" value="1"/>
</dbReference>
<evidence type="ECO:0000256" key="10">
    <source>
        <dbReference type="ARBA" id="ARBA00023235"/>
    </source>
</evidence>